<dbReference type="Gene3D" id="2.70.220.10">
    <property type="entry name" value="Ganglioside GM2 activator"/>
    <property type="match status" value="1"/>
</dbReference>
<proteinExistence type="predicted"/>
<dbReference type="Pfam" id="PF02221">
    <property type="entry name" value="E1_DerP2_DerF2"/>
    <property type="match status" value="1"/>
</dbReference>
<gene>
    <name evidence="3" type="ORF">V9T40_002220</name>
</gene>
<reference evidence="3 4" key="1">
    <citation type="submission" date="2024-03" db="EMBL/GenBank/DDBJ databases">
        <title>Adaptation during the transition from Ophiocordyceps entomopathogen to insect associate is accompanied by gene loss and intensified selection.</title>
        <authorList>
            <person name="Ward C.M."/>
            <person name="Onetto C.A."/>
            <person name="Borneman A.R."/>
        </authorList>
    </citation>
    <scope>NUCLEOTIDE SEQUENCE [LARGE SCALE GENOMIC DNA]</scope>
    <source>
        <strain evidence="3">AWRI1</strain>
        <tissue evidence="3">Single Adult Female</tissue>
    </source>
</reference>
<evidence type="ECO:0000259" key="2">
    <source>
        <dbReference type="Pfam" id="PF02221"/>
    </source>
</evidence>
<sequence>MTPHGPSSNRVKPGVSSSGYKLHVDYFRNCGKNDVVQLSDDFQPTLNDDCSVTLWGCTTVKHAFKSAQMTYEISRNGVLYSGTKNACDALEGAHGEVLAIMDSVGAPRTCPIKDGTICGHGKHVNIRKHRIKLPVMSGTTTGRVELKTNSGDACFEFSATLSRRLFSG</sequence>
<dbReference type="EMBL" id="JBBCAQ010000022">
    <property type="protein sequence ID" value="KAK7590607.1"/>
    <property type="molecule type" value="Genomic_DNA"/>
</dbReference>
<dbReference type="InterPro" id="IPR036846">
    <property type="entry name" value="GM2-AP_sf"/>
</dbReference>
<protein>
    <recommendedName>
        <fullName evidence="2">MD-2-related lipid-recognition domain-containing protein</fullName>
    </recommendedName>
</protein>
<evidence type="ECO:0000256" key="1">
    <source>
        <dbReference type="ARBA" id="ARBA00022729"/>
    </source>
</evidence>
<name>A0AAN9TU43_9HEMI</name>
<accession>A0AAN9TU43</accession>
<keyword evidence="1" id="KW-0732">Signal</keyword>
<feature type="domain" description="MD-2-related lipid-recognition" evidence="2">
    <location>
        <begin position="27"/>
        <end position="160"/>
    </location>
</feature>
<dbReference type="InterPro" id="IPR003172">
    <property type="entry name" value="ML_dom"/>
</dbReference>
<dbReference type="AlphaFoldDB" id="A0AAN9TU43"/>
<organism evidence="3 4">
    <name type="scientific">Parthenolecanium corni</name>
    <dbReference type="NCBI Taxonomy" id="536013"/>
    <lineage>
        <taxon>Eukaryota</taxon>
        <taxon>Metazoa</taxon>
        <taxon>Ecdysozoa</taxon>
        <taxon>Arthropoda</taxon>
        <taxon>Hexapoda</taxon>
        <taxon>Insecta</taxon>
        <taxon>Pterygota</taxon>
        <taxon>Neoptera</taxon>
        <taxon>Paraneoptera</taxon>
        <taxon>Hemiptera</taxon>
        <taxon>Sternorrhyncha</taxon>
        <taxon>Coccoidea</taxon>
        <taxon>Coccidae</taxon>
        <taxon>Parthenolecanium</taxon>
    </lineage>
</organism>
<dbReference type="Proteomes" id="UP001367676">
    <property type="component" value="Unassembled WGS sequence"/>
</dbReference>
<evidence type="ECO:0000313" key="4">
    <source>
        <dbReference type="Proteomes" id="UP001367676"/>
    </source>
</evidence>
<comment type="caution">
    <text evidence="3">The sequence shown here is derived from an EMBL/GenBank/DDBJ whole genome shotgun (WGS) entry which is preliminary data.</text>
</comment>
<evidence type="ECO:0000313" key="3">
    <source>
        <dbReference type="EMBL" id="KAK7590607.1"/>
    </source>
</evidence>
<keyword evidence="4" id="KW-1185">Reference proteome</keyword>